<accession>A0ABM1P803</accession>
<dbReference type="Gene3D" id="3.30.1330.30">
    <property type="match status" value="1"/>
</dbReference>
<evidence type="ECO:0000313" key="2">
    <source>
        <dbReference type="Proteomes" id="UP000694904"/>
    </source>
</evidence>
<evidence type="ECO:0000313" key="3">
    <source>
        <dbReference type="RefSeq" id="XP_017863339.1"/>
    </source>
</evidence>
<dbReference type="RefSeq" id="XP_017863339.1">
    <property type="nucleotide sequence ID" value="XM_018007850.1"/>
</dbReference>
<reference evidence="3" key="3">
    <citation type="submission" date="2025-08" db="UniProtKB">
        <authorList>
            <consortium name="RefSeq"/>
        </authorList>
    </citation>
    <scope>IDENTIFICATION</scope>
    <source>
        <tissue evidence="3">Whole organism</tissue>
    </source>
</reference>
<name>A0ABM1P803_DROAR</name>
<dbReference type="Pfam" id="PF01248">
    <property type="entry name" value="Ribosomal_L7Ae"/>
    <property type="match status" value="1"/>
</dbReference>
<dbReference type="InterPro" id="IPR040051">
    <property type="entry name" value="SECISBP2"/>
</dbReference>
<sequence>MSRYSDKVNIINQSTYQILKEGNGASRRKLLHSSKYKNKHNVEQKLSLFDFLTVPRQKQKHQRRPHLIIARKSVSLQTKRKGKTRLHPKRRIARLKRIIRNYRSFKQHIVDSHTKCVEQEQKASECVSLGFDETNVNSILQQKVHNLAFCVTGNENKVIEQNPSAHQNVEPIALQVIEDLKCLSLDEGTSKKVALPTPTHKIHSRRFRSYCDNCTTPRLKELTTQLLNDLDRFQKRAYAHNEIKARAHPRFVVGFRESLSRLRIYKVKLLILAPDCEICPIPGGLDDTIDELKSVCQQQNVPYCFSLMRRELAHALYKRAQISCVAILNYDGANETFKQLLQELDVASYQYKCVTAT</sequence>
<gene>
    <name evidence="3" type="primary">LOC108613992</name>
</gene>
<protein>
    <submittedName>
        <fullName evidence="3">Uncharacterized protein LOC108613992</fullName>
    </submittedName>
</protein>
<dbReference type="PANTHER" id="PTHR13284">
    <property type="entry name" value="GH01354P"/>
    <property type="match status" value="1"/>
</dbReference>
<dbReference type="InterPro" id="IPR004038">
    <property type="entry name" value="Ribosomal_eL8/eL30/eS12/Gad45"/>
</dbReference>
<dbReference type="GeneID" id="108613992"/>
<dbReference type="SUPFAM" id="SSF55315">
    <property type="entry name" value="L30e-like"/>
    <property type="match status" value="1"/>
</dbReference>
<reference evidence="2" key="2">
    <citation type="journal article" date="2016" name="G3 (Bethesda)">
        <title>Genome Evolution in Three Species of Cactophilic Drosophila.</title>
        <authorList>
            <person name="Sanchez-Flores A."/>
            <person name="Penazola F."/>
            <person name="Carpinteyro-Ponce J."/>
            <person name="Nazario-Yepiz N."/>
            <person name="Abreu-Goodger C."/>
            <person name="Machado C.A."/>
            <person name="Markow T.A."/>
        </authorList>
    </citation>
    <scope>NUCLEOTIDE SEQUENCE [LARGE SCALE GENOMIC DNA]</scope>
</reference>
<reference evidence="2" key="1">
    <citation type="journal article" date="1997" name="Nucleic Acids Res.">
        <title>tRNAscan-SE: a program for improved detection of transfer RNA genes in genomic sequence.</title>
        <authorList>
            <person name="Lowe T.M."/>
            <person name="Eddy S.R."/>
        </authorList>
    </citation>
    <scope>NUCLEOTIDE SEQUENCE [LARGE SCALE GENOMIC DNA]</scope>
</reference>
<proteinExistence type="predicted"/>
<dbReference type="PANTHER" id="PTHR13284:SF4">
    <property type="entry name" value="C2H2-TYPE DOMAIN-CONTAINING PROTEIN"/>
    <property type="match status" value="1"/>
</dbReference>
<feature type="domain" description="Ribosomal protein eL8/eL30/eS12/Gadd45" evidence="1">
    <location>
        <begin position="244"/>
        <end position="335"/>
    </location>
</feature>
<keyword evidence="2" id="KW-1185">Reference proteome</keyword>
<evidence type="ECO:0000259" key="1">
    <source>
        <dbReference type="Pfam" id="PF01248"/>
    </source>
</evidence>
<organism evidence="2 3">
    <name type="scientific">Drosophila arizonae</name>
    <name type="common">Fruit fly</name>
    <dbReference type="NCBI Taxonomy" id="7263"/>
    <lineage>
        <taxon>Eukaryota</taxon>
        <taxon>Metazoa</taxon>
        <taxon>Ecdysozoa</taxon>
        <taxon>Arthropoda</taxon>
        <taxon>Hexapoda</taxon>
        <taxon>Insecta</taxon>
        <taxon>Pterygota</taxon>
        <taxon>Neoptera</taxon>
        <taxon>Endopterygota</taxon>
        <taxon>Diptera</taxon>
        <taxon>Brachycera</taxon>
        <taxon>Muscomorpha</taxon>
        <taxon>Ephydroidea</taxon>
        <taxon>Drosophilidae</taxon>
        <taxon>Drosophila</taxon>
    </lineage>
</organism>
<dbReference type="InterPro" id="IPR029064">
    <property type="entry name" value="Ribosomal_eL30-like_sf"/>
</dbReference>
<dbReference type="Proteomes" id="UP000694904">
    <property type="component" value="Chromosome 4"/>
</dbReference>